<dbReference type="Gene3D" id="3.20.20.80">
    <property type="entry name" value="Glycosidases"/>
    <property type="match status" value="1"/>
</dbReference>
<evidence type="ECO:0000256" key="2">
    <source>
        <dbReference type="SAM" id="SignalP"/>
    </source>
</evidence>
<protein>
    <submittedName>
        <fullName evidence="4">Uncharacterized lipoprotein YddW (UPF0748 family)</fullName>
    </submittedName>
</protein>
<dbReference type="EMBL" id="SNZV01000012">
    <property type="protein sequence ID" value="TDS08409.1"/>
    <property type="molecule type" value="Genomic_DNA"/>
</dbReference>
<dbReference type="InterPro" id="IPR052177">
    <property type="entry name" value="Divisome_Glycosyl_Hydrolase"/>
</dbReference>
<dbReference type="RefSeq" id="WP_133641933.1">
    <property type="nucleotide sequence ID" value="NZ_SNZV01000012.1"/>
</dbReference>
<feature type="chain" id="PRO_5020641906" evidence="2">
    <location>
        <begin position="24"/>
        <end position="487"/>
    </location>
</feature>
<keyword evidence="5" id="KW-1185">Reference proteome</keyword>
<reference evidence="4 5" key="1">
    <citation type="submission" date="2019-03" db="EMBL/GenBank/DDBJ databases">
        <title>Genomic Encyclopedia of Type Strains, Phase III (KMG-III): the genomes of soil and plant-associated and newly described type strains.</title>
        <authorList>
            <person name="Whitman W."/>
        </authorList>
    </citation>
    <scope>NUCLEOTIDE SEQUENCE [LARGE SCALE GENOMIC DNA]</scope>
    <source>
        <strain evidence="4 5">CGMCC 1.12801</strain>
    </source>
</reference>
<dbReference type="OrthoDB" id="9773203at2"/>
<comment type="caution">
    <text evidence="4">The sequence shown here is derived from an EMBL/GenBank/DDBJ whole genome shotgun (WGS) entry which is preliminary data.</text>
</comment>
<name>A0A4R7CRZ1_9SPHI</name>
<gene>
    <name evidence="4" type="ORF">B0I21_11224</name>
</gene>
<evidence type="ECO:0000259" key="3">
    <source>
        <dbReference type="Pfam" id="PF02638"/>
    </source>
</evidence>
<accession>A0A4R7CRZ1</accession>
<dbReference type="PANTHER" id="PTHR43405:SF1">
    <property type="entry name" value="GLYCOSYL HYDROLASE DIGH"/>
    <property type="match status" value="1"/>
</dbReference>
<evidence type="ECO:0000313" key="5">
    <source>
        <dbReference type="Proteomes" id="UP000294752"/>
    </source>
</evidence>
<feature type="domain" description="Glycosyl hydrolase-like 10" evidence="3">
    <location>
        <begin position="50"/>
        <end position="345"/>
    </location>
</feature>
<evidence type="ECO:0000256" key="1">
    <source>
        <dbReference type="ARBA" id="ARBA00022729"/>
    </source>
</evidence>
<dbReference type="Proteomes" id="UP000294752">
    <property type="component" value="Unassembled WGS sequence"/>
</dbReference>
<dbReference type="SUPFAM" id="SSF51445">
    <property type="entry name" value="(Trans)glycosidases"/>
    <property type="match status" value="2"/>
</dbReference>
<dbReference type="Pfam" id="PF02638">
    <property type="entry name" value="GHL10"/>
    <property type="match status" value="1"/>
</dbReference>
<keyword evidence="1 2" id="KW-0732">Signal</keyword>
<dbReference type="PANTHER" id="PTHR43405">
    <property type="entry name" value="GLYCOSYL HYDROLASE DIGH"/>
    <property type="match status" value="1"/>
</dbReference>
<proteinExistence type="predicted"/>
<dbReference type="InterPro" id="IPR003790">
    <property type="entry name" value="GHL10"/>
</dbReference>
<evidence type="ECO:0000313" key="4">
    <source>
        <dbReference type="EMBL" id="TDS08409.1"/>
    </source>
</evidence>
<dbReference type="AlphaFoldDB" id="A0A4R7CRZ1"/>
<dbReference type="PROSITE" id="PS51257">
    <property type="entry name" value="PROKAR_LIPOPROTEIN"/>
    <property type="match status" value="1"/>
</dbReference>
<organism evidence="4 5">
    <name type="scientific">Sphingobacterium paludis</name>
    <dbReference type="NCBI Taxonomy" id="1476465"/>
    <lineage>
        <taxon>Bacteria</taxon>
        <taxon>Pseudomonadati</taxon>
        <taxon>Bacteroidota</taxon>
        <taxon>Sphingobacteriia</taxon>
        <taxon>Sphingobacteriales</taxon>
        <taxon>Sphingobacteriaceae</taxon>
        <taxon>Sphingobacterium</taxon>
    </lineage>
</organism>
<feature type="signal peptide" evidence="2">
    <location>
        <begin position="1"/>
        <end position="23"/>
    </location>
</feature>
<keyword evidence="4" id="KW-0449">Lipoprotein</keyword>
<dbReference type="InterPro" id="IPR017853">
    <property type="entry name" value="GH"/>
</dbReference>
<sequence length="487" mass="54465">MYTTVKRKAAIFACFLGALLVSACSKSSDAPAPEPMPPTGVEQLLFPKKEMRAVWITTAWGLDWPLNDYTQVGQKQKYIQYLDKFQEMGINAVFFQVRAMGDAYYTSAYEPWSASLTGVRGNNPGYDVMKFLIDEAHARGIEFHAWMNPYRIATRSGTGTAYPALHNSINASWVVSHEKIQIYNPARPEVRERIANIVKELISNYQVDGVHLDDYFYPDPASAGTMVSDQQDYQTYGSAFSSIQAWRRDNVDKAIEGIHKMIVSTKPNVVFSISPAANKDYNYNTLYADLGKWCQQGWVDLLIPQLYQEIGNASNNFQTNLGIWAQYNYTAALVIGHGLYKFGDPTQPAAFQNTQELEKQFNLTKLNKKSVGSAMYSARYILDNKIGIADKLASLYANPGVMPFMGRSVAPAPAVPGNLRLEANTLHWSNNSGRSVIYRFTDLKAEGQVFAITTENSVLLTQQGFYVVTALNEDNQESTGTNPLERK</sequence>